<dbReference type="Proteomes" id="UP001107558">
    <property type="component" value="Chromosome 3"/>
</dbReference>
<dbReference type="AlphaFoldDB" id="A0A9J6BQ57"/>
<proteinExistence type="predicted"/>
<feature type="region of interest" description="Disordered" evidence="1">
    <location>
        <begin position="1"/>
        <end position="32"/>
    </location>
</feature>
<dbReference type="EMBL" id="JADBJN010000003">
    <property type="protein sequence ID" value="KAG5671542.1"/>
    <property type="molecule type" value="Genomic_DNA"/>
</dbReference>
<protein>
    <submittedName>
        <fullName evidence="2">Uncharacterized protein</fullName>
    </submittedName>
</protein>
<sequence>MQTRMSVSRDASPVGSEISVGSPSPPPSEFERSKIIAGDYFQPLKRLKMVADEDNNNCSSDASRIKSPTAIKSSTTTTTNFEGVKSFSIADILGRDSNNSSNKNSSPIVNGLSHLHHHHQQQQHVARIVRPWDHLQHPISIRPLLPRCSVTL</sequence>
<name>A0A9J6BQ57_POLVA</name>
<evidence type="ECO:0000256" key="1">
    <source>
        <dbReference type="SAM" id="MobiDB-lite"/>
    </source>
</evidence>
<keyword evidence="3" id="KW-1185">Reference proteome</keyword>
<evidence type="ECO:0000313" key="3">
    <source>
        <dbReference type="Proteomes" id="UP001107558"/>
    </source>
</evidence>
<feature type="compositionally biased region" description="Low complexity" evidence="1">
    <location>
        <begin position="12"/>
        <end position="22"/>
    </location>
</feature>
<gene>
    <name evidence="2" type="ORF">PVAND_001735</name>
</gene>
<dbReference type="OrthoDB" id="6159439at2759"/>
<reference evidence="2" key="1">
    <citation type="submission" date="2021-03" db="EMBL/GenBank/DDBJ databases">
        <title>Chromosome level genome of the anhydrobiotic midge Polypedilum vanderplanki.</title>
        <authorList>
            <person name="Yoshida Y."/>
            <person name="Kikawada T."/>
            <person name="Gusev O."/>
        </authorList>
    </citation>
    <scope>NUCLEOTIDE SEQUENCE</scope>
    <source>
        <strain evidence="2">NIAS01</strain>
        <tissue evidence="2">Whole body or cell culture</tissue>
    </source>
</reference>
<evidence type="ECO:0000313" key="2">
    <source>
        <dbReference type="EMBL" id="KAG5671542.1"/>
    </source>
</evidence>
<accession>A0A9J6BQ57</accession>
<organism evidence="2 3">
    <name type="scientific">Polypedilum vanderplanki</name>
    <name type="common">Sleeping chironomid midge</name>
    <dbReference type="NCBI Taxonomy" id="319348"/>
    <lineage>
        <taxon>Eukaryota</taxon>
        <taxon>Metazoa</taxon>
        <taxon>Ecdysozoa</taxon>
        <taxon>Arthropoda</taxon>
        <taxon>Hexapoda</taxon>
        <taxon>Insecta</taxon>
        <taxon>Pterygota</taxon>
        <taxon>Neoptera</taxon>
        <taxon>Endopterygota</taxon>
        <taxon>Diptera</taxon>
        <taxon>Nematocera</taxon>
        <taxon>Chironomoidea</taxon>
        <taxon>Chironomidae</taxon>
        <taxon>Chironominae</taxon>
        <taxon>Polypedilum</taxon>
        <taxon>Polypedilum</taxon>
    </lineage>
</organism>
<comment type="caution">
    <text evidence="2">The sequence shown here is derived from an EMBL/GenBank/DDBJ whole genome shotgun (WGS) entry which is preliminary data.</text>
</comment>